<evidence type="ECO:0000259" key="10">
    <source>
        <dbReference type="PROSITE" id="PS51444"/>
    </source>
</evidence>
<feature type="region of interest" description="Disordered" evidence="7">
    <location>
        <begin position="1305"/>
        <end position="1344"/>
    </location>
</feature>
<feature type="domain" description="GBD/FH3" evidence="9">
    <location>
        <begin position="18"/>
        <end position="411"/>
    </location>
</feature>
<dbReference type="GO" id="GO:0051015">
    <property type="term" value="F:actin filament binding"/>
    <property type="evidence" value="ECO:0007669"/>
    <property type="project" value="TreeGrafter"/>
</dbReference>
<feature type="compositionally biased region" description="Basic residues" evidence="7">
    <location>
        <begin position="1372"/>
        <end position="1387"/>
    </location>
</feature>
<evidence type="ECO:0000256" key="6">
    <source>
        <dbReference type="ARBA" id="ARBA00023449"/>
    </source>
</evidence>
<feature type="compositionally biased region" description="Acidic residues" evidence="7">
    <location>
        <begin position="538"/>
        <end position="548"/>
    </location>
</feature>
<dbReference type="Proteomes" id="UP000504640">
    <property type="component" value="Unplaced"/>
</dbReference>
<evidence type="ECO:0000256" key="7">
    <source>
        <dbReference type="SAM" id="MobiDB-lite"/>
    </source>
</evidence>
<gene>
    <name evidence="12" type="primary">FHOD3</name>
</gene>
<feature type="region of interest" description="Disordered" evidence="7">
    <location>
        <begin position="1241"/>
        <end position="1292"/>
    </location>
</feature>
<proteinExistence type="inferred from homology"/>
<dbReference type="InterPro" id="IPR011989">
    <property type="entry name" value="ARM-like"/>
</dbReference>
<dbReference type="GO" id="GO:0005737">
    <property type="term" value="C:cytoplasm"/>
    <property type="evidence" value="ECO:0007669"/>
    <property type="project" value="TreeGrafter"/>
</dbReference>
<reference evidence="12" key="1">
    <citation type="submission" date="2025-08" db="UniProtKB">
        <authorList>
            <consortium name="RefSeq"/>
        </authorList>
    </citation>
    <scope>IDENTIFICATION</scope>
    <source>
        <tissue evidence="12">Blood</tissue>
    </source>
</reference>
<accession>A0A6J3F6N1</accession>
<evidence type="ECO:0000256" key="1">
    <source>
        <dbReference type="ARBA" id="ARBA00004245"/>
    </source>
</evidence>
<keyword evidence="5" id="KW-0206">Cytoskeleton</keyword>
<dbReference type="RefSeq" id="XP_032101309.1">
    <property type="nucleotide sequence ID" value="XM_032245418.1"/>
</dbReference>
<feature type="compositionally biased region" description="Pro residues" evidence="7">
    <location>
        <begin position="806"/>
        <end position="833"/>
    </location>
</feature>
<dbReference type="GO" id="GO:0045214">
    <property type="term" value="P:sarcomere organization"/>
    <property type="evidence" value="ECO:0007669"/>
    <property type="project" value="TreeGrafter"/>
</dbReference>
<keyword evidence="11" id="KW-1185">Reference proteome</keyword>
<dbReference type="GO" id="GO:0030866">
    <property type="term" value="P:cortical actin cytoskeleton organization"/>
    <property type="evidence" value="ECO:0007669"/>
    <property type="project" value="TreeGrafter"/>
</dbReference>
<feature type="region of interest" description="Disordered" evidence="7">
    <location>
        <begin position="733"/>
        <end position="752"/>
    </location>
</feature>
<feature type="compositionally biased region" description="Low complexity" evidence="7">
    <location>
        <begin position="549"/>
        <end position="558"/>
    </location>
</feature>
<dbReference type="SMART" id="SM00498">
    <property type="entry name" value="FH2"/>
    <property type="match status" value="1"/>
</dbReference>
<dbReference type="GeneID" id="116528233"/>
<feature type="compositionally biased region" description="Basic residues" evidence="7">
    <location>
        <begin position="357"/>
        <end position="366"/>
    </location>
</feature>
<dbReference type="InterPro" id="IPR042201">
    <property type="entry name" value="FH2_Formin_sf"/>
</dbReference>
<name>A0A6J3F6N1_SAPAP</name>
<keyword evidence="4" id="KW-0009">Actin-binding</keyword>
<dbReference type="FunFam" id="1.25.10.10:FF:000056">
    <property type="entry name" value="FH1/FH2 domain-containing protein 3 isoform X1"/>
    <property type="match status" value="1"/>
</dbReference>
<feature type="domain" description="FH2" evidence="10">
    <location>
        <begin position="862"/>
        <end position="1258"/>
    </location>
</feature>
<dbReference type="SUPFAM" id="SSF48371">
    <property type="entry name" value="ARM repeat"/>
    <property type="match status" value="1"/>
</dbReference>
<dbReference type="PANTHER" id="PTHR45920">
    <property type="entry name" value="FORMIN HOMOLOGY 2 DOMAIN CONTAINING, ISOFORM I"/>
    <property type="match status" value="1"/>
</dbReference>
<sequence>MATLACRVQFLDDTDPFNSTNFPEPSRPPLFTFREDLALGTQLAGVHRLLRAPHKLDDCALQLSHNGTYLDLEATLAEQRDELEGFQDDAGRGKKHSIILRTQLSVRVHACIEKLYNSSGRDLRRALFSLKQIFQDDKDLVHEFVVAEGLTCLIKVGAEADQNYQNYILRALGQIMLYVDGMNGVINHNETIQWLYTLIGSKFRLVVKTALKLLLVFVEYSESNAPLLIQAVTAVDTKRGVKPWSNIMEILEEKDGVDTELLVYAMTLVNKTLSGLPDQDTFYDVVDCLEELGIAAVSQRHLNKKGTDLDLVEQLNIYEVALRHEDGDETAEPPPSGRRDRRRASVCSSGGGEHRGLDRRRSRRHSVQSIKSTLSAPTSPCSQSAPSFKPSQVQDLREKSSPSGLLTSSFRQHQESLAAERERRRQEREERLQRIEREERNKFSREYLDKREEQRQAREERYKYLEQLAAEEHEKELRSRSVSRGRADLSLDLTSPAAPACPALLSHSPSSLDSQEALTVTLSSPGTLQHPQASAGDPEPESEAEPEPEAGAGQAADEAGQDVASAHKGAETEVERALEQEPEERASLSEKERQNEGVNERDNCSASSVSSSSSTLEREEKEDKLSRDRTTGLWPTGVQDASVNGQCGDILTNKRFMLDMLYAHNRKSPDDEEKGDEEAGRTQQEAEAVASLATRISTLQANSQAQDESVRRVDVSCLDNRGSVKAFAEKFNSGDLGRGSVSPDTEPNDKIPETAPVQLKTESDYIWDQLMANPRELRIQDMDFTDLGEEDDIDVLDVDLGHREAPGPPPPPPPTFLGLPPPPPPPLLDSVPPPPVPGNLLAPPPPVFNAPQGLGWSQVPRGQPTFTKKKKTIRLFWNEVRPFDWPCKNNRRCREFLWSKLEPIKVDTSRLEHLFESKSKELSVSKKTAADGKRQEIIVLDSKRSNAINIGLTVLPPPRTIKIAILNFDEYALNKEGIEKILTMIPTDEEKQKIQEAQLANPEMPLGSAEQFLLTLSSISELSARLHLWAFKMDYETTEKEVAEPLLDLKEGIDQLENNKTLGFILSTLLAIGNFLNGTNAKAFELSYLEKVPEVKDTVHKQSLLHHVCTMVVENFPDSSDLYSEIGAITRSAKVDFDQLQDNLCQMERRCKASWDHLKAIAKHEMKPVLKQRMSEFLKDCAERIIILKIVHRRIINRFHSFLLFMGHPPYAIREVNINKFCRIISEFALEYRTTRERVLQQKQKRANHRERNKTRGKMITDTDDEEEVESGKFSSSSPVTPSQPQGLSYAEDAAEHENMKAVLKTSSPSVEDAAPALGIRTRSRASRGSTSSWTMGTDDSPNVTDDAADEIMDRIVKSATQVPSQRVVPRERKRSRANRKSLRRTLKSGLTPEEARALGLVGTSELQL</sequence>
<feature type="region of interest" description="Disordered" evidence="7">
    <location>
        <begin position="1358"/>
        <end position="1409"/>
    </location>
</feature>
<feature type="region of interest" description="Disordered" evidence="7">
    <location>
        <begin position="324"/>
        <end position="426"/>
    </location>
</feature>
<feature type="region of interest" description="Disordered" evidence="7">
    <location>
        <begin position="493"/>
        <end position="646"/>
    </location>
</feature>
<dbReference type="GO" id="GO:0055003">
    <property type="term" value="P:cardiac myofibril assembly"/>
    <property type="evidence" value="ECO:0007669"/>
    <property type="project" value="TreeGrafter"/>
</dbReference>
<evidence type="ECO:0000259" key="9">
    <source>
        <dbReference type="PROSITE" id="PS51232"/>
    </source>
</evidence>
<dbReference type="InterPro" id="IPR041387">
    <property type="entry name" value="FHOD1_GBD_N"/>
</dbReference>
<comment type="subcellular location">
    <subcellularLocation>
        <location evidence="1">Cytoplasm</location>
        <location evidence="1">Cytoskeleton</location>
    </subcellularLocation>
</comment>
<dbReference type="SUPFAM" id="SSF101447">
    <property type="entry name" value="Formin homology 2 domain (FH2 domain)"/>
    <property type="match status" value="1"/>
</dbReference>
<feature type="compositionally biased region" description="Basic and acidic residues" evidence="7">
    <location>
        <begin position="568"/>
        <end position="603"/>
    </location>
</feature>
<feature type="compositionally biased region" description="Polar residues" evidence="7">
    <location>
        <begin position="401"/>
        <end position="411"/>
    </location>
</feature>
<feature type="domain" description="DAD" evidence="8">
    <location>
        <begin position="1346"/>
        <end position="1378"/>
    </location>
</feature>
<dbReference type="InterPro" id="IPR014767">
    <property type="entry name" value="DAD_dom"/>
</dbReference>
<dbReference type="Pfam" id="PF18382">
    <property type="entry name" value="Formin_GBD_N"/>
    <property type="match status" value="1"/>
</dbReference>
<feature type="compositionally biased region" description="Polar residues" evidence="7">
    <location>
        <begin position="367"/>
        <end position="394"/>
    </location>
</feature>
<dbReference type="PANTHER" id="PTHR45920:SF3">
    <property type="entry name" value="FH1_FH2 DOMAIN-CONTAINING PROTEIN 3"/>
    <property type="match status" value="1"/>
</dbReference>
<dbReference type="InterPro" id="IPR056771">
    <property type="entry name" value="FH3_FHOD1-3-like"/>
</dbReference>
<feature type="compositionally biased region" description="Basic and acidic residues" evidence="7">
    <location>
        <begin position="412"/>
        <end position="426"/>
    </location>
</feature>
<evidence type="ECO:0000313" key="12">
    <source>
        <dbReference type="RefSeq" id="XP_032101309.1"/>
    </source>
</evidence>
<feature type="region of interest" description="Disordered" evidence="7">
    <location>
        <begin position="665"/>
        <end position="685"/>
    </location>
</feature>
<feature type="compositionally biased region" description="Polar residues" evidence="7">
    <location>
        <begin position="516"/>
        <end position="532"/>
    </location>
</feature>
<dbReference type="InterPro" id="IPR016024">
    <property type="entry name" value="ARM-type_fold"/>
</dbReference>
<feature type="compositionally biased region" description="Low complexity" evidence="7">
    <location>
        <begin position="605"/>
        <end position="614"/>
    </location>
</feature>
<dbReference type="PROSITE" id="PS51444">
    <property type="entry name" value="FH2"/>
    <property type="match status" value="1"/>
</dbReference>
<dbReference type="Pfam" id="PF02181">
    <property type="entry name" value="FH2"/>
    <property type="match status" value="1"/>
</dbReference>
<evidence type="ECO:0000256" key="5">
    <source>
        <dbReference type="ARBA" id="ARBA00023212"/>
    </source>
</evidence>
<dbReference type="InterPro" id="IPR014768">
    <property type="entry name" value="GBD/FH3_dom"/>
</dbReference>
<evidence type="ECO:0000256" key="2">
    <source>
        <dbReference type="ARBA" id="ARBA00022490"/>
    </source>
</evidence>
<feature type="compositionally biased region" description="Low complexity" evidence="7">
    <location>
        <begin position="493"/>
        <end position="514"/>
    </location>
</feature>
<protein>
    <submittedName>
        <fullName evidence="12">FH1/FH2 domain-containing protein 3 isoform X10</fullName>
    </submittedName>
</protein>
<keyword evidence="2" id="KW-0963">Cytoplasm</keyword>
<dbReference type="CTD" id="80206"/>
<evidence type="ECO:0000313" key="11">
    <source>
        <dbReference type="Proteomes" id="UP000504640"/>
    </source>
</evidence>
<feature type="compositionally biased region" description="Basic residues" evidence="7">
    <location>
        <begin position="1243"/>
        <end position="1257"/>
    </location>
</feature>
<evidence type="ECO:0000259" key="8">
    <source>
        <dbReference type="PROSITE" id="PS51231"/>
    </source>
</evidence>
<evidence type="ECO:0000256" key="4">
    <source>
        <dbReference type="ARBA" id="ARBA00023203"/>
    </source>
</evidence>
<dbReference type="PROSITE" id="PS51231">
    <property type="entry name" value="DAD"/>
    <property type="match status" value="1"/>
</dbReference>
<dbReference type="Pfam" id="PF24959">
    <property type="entry name" value="FH3_FHOD1-3"/>
    <property type="match status" value="1"/>
</dbReference>
<dbReference type="PROSITE" id="PS51232">
    <property type="entry name" value="GBD_FH3"/>
    <property type="match status" value="1"/>
</dbReference>
<organism evidence="11 12">
    <name type="scientific">Sapajus apella</name>
    <name type="common">Brown-capped capuchin</name>
    <name type="synonym">Cebus apella</name>
    <dbReference type="NCBI Taxonomy" id="9515"/>
    <lineage>
        <taxon>Eukaryota</taxon>
        <taxon>Metazoa</taxon>
        <taxon>Chordata</taxon>
        <taxon>Craniata</taxon>
        <taxon>Vertebrata</taxon>
        <taxon>Euteleostomi</taxon>
        <taxon>Mammalia</taxon>
        <taxon>Eutheria</taxon>
        <taxon>Euarchontoglires</taxon>
        <taxon>Primates</taxon>
        <taxon>Haplorrhini</taxon>
        <taxon>Platyrrhini</taxon>
        <taxon>Cebidae</taxon>
        <taxon>Cebinae</taxon>
        <taxon>Sapajus</taxon>
    </lineage>
</organism>
<feature type="compositionally biased region" description="Low complexity" evidence="7">
    <location>
        <begin position="1272"/>
        <end position="1285"/>
    </location>
</feature>
<evidence type="ECO:0000256" key="3">
    <source>
        <dbReference type="ARBA" id="ARBA00022553"/>
    </source>
</evidence>
<dbReference type="Gene3D" id="1.25.10.10">
    <property type="entry name" value="Leucine-rich Repeat Variant"/>
    <property type="match status" value="1"/>
</dbReference>
<dbReference type="GO" id="GO:0005856">
    <property type="term" value="C:cytoskeleton"/>
    <property type="evidence" value="ECO:0007669"/>
    <property type="project" value="UniProtKB-SubCell"/>
</dbReference>
<keyword evidence="3" id="KW-0597">Phosphoprotein</keyword>
<feature type="compositionally biased region" description="Basic and acidic residues" evidence="7">
    <location>
        <begin position="616"/>
        <end position="630"/>
    </location>
</feature>
<comment type="similarity">
    <text evidence="6">Belongs to the formin homology family.</text>
</comment>
<dbReference type="InterPro" id="IPR015425">
    <property type="entry name" value="FH2_Formin"/>
</dbReference>
<feature type="region of interest" description="Disordered" evidence="7">
    <location>
        <begin position="800"/>
        <end position="833"/>
    </location>
</feature>
<dbReference type="FunFam" id="1.20.58.2220:FF:000004">
    <property type="entry name" value="Formin homology 2 domain-containing 3"/>
    <property type="match status" value="1"/>
</dbReference>
<dbReference type="Gene3D" id="1.20.58.2220">
    <property type="entry name" value="Formin, FH2 domain"/>
    <property type="match status" value="1"/>
</dbReference>